<dbReference type="WBParaSite" id="GPUH_0002555301-mRNA-1">
    <property type="protein sequence ID" value="GPUH_0002555301-mRNA-1"/>
    <property type="gene ID" value="GPUH_0002555301"/>
</dbReference>
<dbReference type="Proteomes" id="UP000271098">
    <property type="component" value="Unassembled WGS sequence"/>
</dbReference>
<organism evidence="3">
    <name type="scientific">Gongylonema pulchrum</name>
    <dbReference type="NCBI Taxonomy" id="637853"/>
    <lineage>
        <taxon>Eukaryota</taxon>
        <taxon>Metazoa</taxon>
        <taxon>Ecdysozoa</taxon>
        <taxon>Nematoda</taxon>
        <taxon>Chromadorea</taxon>
        <taxon>Rhabditida</taxon>
        <taxon>Spirurina</taxon>
        <taxon>Spiruromorpha</taxon>
        <taxon>Spiruroidea</taxon>
        <taxon>Gongylonematidae</taxon>
        <taxon>Gongylonema</taxon>
    </lineage>
</organism>
<evidence type="ECO:0000313" key="3">
    <source>
        <dbReference type="WBParaSite" id="GPUH_0002555301-mRNA-1"/>
    </source>
</evidence>
<sequence length="78" mass="8863">MSRVLAISGRSRSLRVDLNDFADILIAVILLFQGPIVPQFCVQPEPVDLDYKFKLGSTKILKQKEIKYDVIESMDISH</sequence>
<protein>
    <submittedName>
        <fullName evidence="1 3">Uncharacterized protein</fullName>
    </submittedName>
</protein>
<gene>
    <name evidence="1" type="ORF">GPUH_LOCUS25523</name>
</gene>
<reference evidence="1 2" key="2">
    <citation type="submission" date="2018-11" db="EMBL/GenBank/DDBJ databases">
        <authorList>
            <consortium name="Pathogen Informatics"/>
        </authorList>
    </citation>
    <scope>NUCLEOTIDE SEQUENCE [LARGE SCALE GENOMIC DNA]</scope>
</reference>
<proteinExistence type="predicted"/>
<evidence type="ECO:0000313" key="2">
    <source>
        <dbReference type="Proteomes" id="UP000271098"/>
    </source>
</evidence>
<accession>A0A183EX32</accession>
<name>A0A183EX32_9BILA</name>
<dbReference type="EMBL" id="UYRT01105567">
    <property type="protein sequence ID" value="VDN44311.1"/>
    <property type="molecule type" value="Genomic_DNA"/>
</dbReference>
<keyword evidence="2" id="KW-1185">Reference proteome</keyword>
<evidence type="ECO:0000313" key="1">
    <source>
        <dbReference type="EMBL" id="VDN44311.1"/>
    </source>
</evidence>
<reference evidence="3" key="1">
    <citation type="submission" date="2016-06" db="UniProtKB">
        <authorList>
            <consortium name="WormBaseParasite"/>
        </authorList>
    </citation>
    <scope>IDENTIFICATION</scope>
</reference>
<dbReference type="AlphaFoldDB" id="A0A183EX32"/>
<dbReference type="OrthoDB" id="429533at2759"/>